<dbReference type="Proteomes" id="UP000033647">
    <property type="component" value="Unassembled WGS sequence"/>
</dbReference>
<keyword evidence="4" id="KW-1185">Reference proteome</keyword>
<evidence type="ECO:0000259" key="2">
    <source>
        <dbReference type="PROSITE" id="PS00028"/>
    </source>
</evidence>
<evidence type="ECO:0000313" key="4">
    <source>
        <dbReference type="Proteomes" id="UP000033647"/>
    </source>
</evidence>
<gene>
    <name evidence="3" type="ORF">TI39_contig4142g00004</name>
</gene>
<dbReference type="InterPro" id="IPR013087">
    <property type="entry name" value="Znf_C2H2_type"/>
</dbReference>
<protein>
    <recommendedName>
        <fullName evidence="2">C2H2-type domain-containing protein</fullName>
    </recommendedName>
</protein>
<keyword evidence="1" id="KW-1133">Transmembrane helix</keyword>
<name>A0A0F4GDG2_9PEZI</name>
<feature type="transmembrane region" description="Helical" evidence="1">
    <location>
        <begin position="409"/>
        <end position="428"/>
    </location>
</feature>
<organism evidence="3 4">
    <name type="scientific">Zymoseptoria brevis</name>
    <dbReference type="NCBI Taxonomy" id="1047168"/>
    <lineage>
        <taxon>Eukaryota</taxon>
        <taxon>Fungi</taxon>
        <taxon>Dikarya</taxon>
        <taxon>Ascomycota</taxon>
        <taxon>Pezizomycotina</taxon>
        <taxon>Dothideomycetes</taxon>
        <taxon>Dothideomycetidae</taxon>
        <taxon>Mycosphaerellales</taxon>
        <taxon>Mycosphaerellaceae</taxon>
        <taxon>Zymoseptoria</taxon>
    </lineage>
</organism>
<dbReference type="OrthoDB" id="10422247at2759"/>
<keyword evidence="1" id="KW-0812">Transmembrane</keyword>
<dbReference type="AlphaFoldDB" id="A0A0F4GDG2"/>
<dbReference type="PROSITE" id="PS00028">
    <property type="entry name" value="ZINC_FINGER_C2H2_1"/>
    <property type="match status" value="1"/>
</dbReference>
<keyword evidence="1" id="KW-0472">Membrane</keyword>
<evidence type="ECO:0000313" key="3">
    <source>
        <dbReference type="EMBL" id="KJX95017.1"/>
    </source>
</evidence>
<evidence type="ECO:0000256" key="1">
    <source>
        <dbReference type="SAM" id="Phobius"/>
    </source>
</evidence>
<reference evidence="3 4" key="1">
    <citation type="submission" date="2015-03" db="EMBL/GenBank/DDBJ databases">
        <title>RNA-seq based gene annotation and comparative genomics of four Zymoseptoria species reveal species-specific pathogenicity related genes and transposable element activity.</title>
        <authorList>
            <person name="Grandaubert J."/>
            <person name="Bhattacharyya A."/>
            <person name="Stukenbrock E.H."/>
        </authorList>
    </citation>
    <scope>NUCLEOTIDE SEQUENCE [LARGE SCALE GENOMIC DNA]</scope>
    <source>
        <strain evidence="3 4">Zb18110</strain>
    </source>
</reference>
<feature type="transmembrane region" description="Helical" evidence="1">
    <location>
        <begin position="117"/>
        <end position="139"/>
    </location>
</feature>
<accession>A0A0F4GDG2</accession>
<feature type="transmembrane region" description="Helical" evidence="1">
    <location>
        <begin position="448"/>
        <end position="468"/>
    </location>
</feature>
<proteinExistence type="predicted"/>
<sequence>MQSLGLVQRFCLARMPQPAACPAAPPTHENLLALVISLLVLALLTLAIGLTDAVIRPTIVVRLRILSTSVQSRVHAALDFIFRLIASAKLSFCAGLITCKAAALRARSSVATTSAHLVAFISYIVASTTAFFSTVHVTGKTAVLRAHNKLSPIWTRCITCIVHTATPIWTHCITYIKHISADAISICNVGYVALKAAALRTCHTAAATCTYLIDYATAAIPSSANATCTCCSMTFASDRKLLHHIIIAHLKELVATETGDDSQEHGKDYAYTGRKSDTSDDWVELNIPPLAGRNPPSAADLATAATNLFLFADNLDTMATTSSPSAHDLDRQRPIISAYLRLGDLSQLVRDQRHEIQGLVNQLSSREAALFSSWRSRREYVSDEDPAELSDFLDLDAVKELLQKKDQMLAAKFGAYAGVLLVLELSNINVLSNGKSIRMVLDRAAPSTVLRCAVLLLIVGAAVFTAVVDTFQLVVAV</sequence>
<feature type="domain" description="C2H2-type" evidence="2">
    <location>
        <begin position="228"/>
        <end position="249"/>
    </location>
</feature>
<feature type="transmembrane region" description="Helical" evidence="1">
    <location>
        <begin position="33"/>
        <end position="55"/>
    </location>
</feature>
<dbReference type="EMBL" id="LAFY01004101">
    <property type="protein sequence ID" value="KJX95017.1"/>
    <property type="molecule type" value="Genomic_DNA"/>
</dbReference>
<comment type="caution">
    <text evidence="3">The sequence shown here is derived from an EMBL/GenBank/DDBJ whole genome shotgun (WGS) entry which is preliminary data.</text>
</comment>